<dbReference type="GO" id="GO:0015171">
    <property type="term" value="F:amino acid transmembrane transporter activity"/>
    <property type="evidence" value="ECO:0007669"/>
    <property type="project" value="TreeGrafter"/>
</dbReference>
<evidence type="ECO:0000256" key="4">
    <source>
        <dbReference type="ARBA" id="ARBA00022692"/>
    </source>
</evidence>
<feature type="transmembrane region" description="Helical" evidence="8">
    <location>
        <begin position="485"/>
        <end position="504"/>
    </location>
</feature>
<evidence type="ECO:0000256" key="5">
    <source>
        <dbReference type="ARBA" id="ARBA00022970"/>
    </source>
</evidence>
<dbReference type="InterPro" id="IPR002293">
    <property type="entry name" value="AA/rel_permease1"/>
</dbReference>
<reference evidence="10 11" key="1">
    <citation type="submission" date="2018-02" db="EMBL/GenBank/DDBJ databases">
        <title>Draft genome of wild Prunus yedoensis var. nudiflora.</title>
        <authorList>
            <person name="Baek S."/>
            <person name="Kim J.-H."/>
            <person name="Choi K."/>
            <person name="Kim G.-B."/>
            <person name="Cho A."/>
            <person name="Jang H."/>
            <person name="Shin C.-H."/>
            <person name="Yu H.-J."/>
            <person name="Mun J.-H."/>
        </authorList>
    </citation>
    <scope>NUCLEOTIDE SEQUENCE [LARGE SCALE GENOMIC DNA]</scope>
    <source>
        <strain evidence="11">cv. Jeju island</strain>
        <tissue evidence="10">Leaf</tissue>
    </source>
</reference>
<keyword evidence="5" id="KW-0029">Amino-acid transport</keyword>
<feature type="transmembrane region" description="Helical" evidence="8">
    <location>
        <begin position="202"/>
        <end position="223"/>
    </location>
</feature>
<feature type="transmembrane region" description="Helical" evidence="8">
    <location>
        <begin position="110"/>
        <end position="131"/>
    </location>
</feature>
<dbReference type="Gene3D" id="1.20.1740.10">
    <property type="entry name" value="Amino acid/polyamine transporter I"/>
    <property type="match status" value="1"/>
</dbReference>
<evidence type="ECO:0000313" key="11">
    <source>
        <dbReference type="Proteomes" id="UP000250321"/>
    </source>
</evidence>
<feature type="transmembrane region" description="Helical" evidence="8">
    <location>
        <begin position="229"/>
        <end position="251"/>
    </location>
</feature>
<feature type="transmembrane region" description="Helical" evidence="8">
    <location>
        <begin position="516"/>
        <end position="535"/>
    </location>
</feature>
<keyword evidence="3" id="KW-0813">Transport</keyword>
<dbReference type="STRING" id="2094558.A0A314UD91"/>
<gene>
    <name evidence="10" type="ORF">Pyn_11745</name>
</gene>
<keyword evidence="4 8" id="KW-0812">Transmembrane</keyword>
<dbReference type="EMBL" id="PJQY01003670">
    <property type="protein sequence ID" value="PQM35465.1"/>
    <property type="molecule type" value="Genomic_DNA"/>
</dbReference>
<keyword evidence="6 8" id="KW-1133">Transmembrane helix</keyword>
<dbReference type="PANTHER" id="PTHR43243:SF62">
    <property type="entry name" value="CATIONIC AMINO ACID TRANSPORTER 8, VACUOLAR"/>
    <property type="match status" value="1"/>
</dbReference>
<evidence type="ECO:0000256" key="1">
    <source>
        <dbReference type="ARBA" id="ARBA00004141"/>
    </source>
</evidence>
<evidence type="ECO:0000256" key="6">
    <source>
        <dbReference type="ARBA" id="ARBA00022989"/>
    </source>
</evidence>
<dbReference type="Pfam" id="PF13520">
    <property type="entry name" value="AA_permease_2"/>
    <property type="match status" value="1"/>
</dbReference>
<feature type="transmembrane region" description="Helical" evidence="8">
    <location>
        <begin position="460"/>
        <end position="479"/>
    </location>
</feature>
<comment type="similarity">
    <text evidence="2">Belongs to the amino acid-polyamine-organocation (APC) superfamily. Cationic amino acid transporter (CAT) (TC 2.A.3.3) family.</text>
</comment>
<comment type="subcellular location">
    <subcellularLocation>
        <location evidence="1">Membrane</location>
        <topology evidence="1">Multi-pass membrane protein</topology>
    </subcellularLocation>
</comment>
<accession>A0A314UD91</accession>
<dbReference type="Proteomes" id="UP000250321">
    <property type="component" value="Unassembled WGS sequence"/>
</dbReference>
<dbReference type="GO" id="GO:0005886">
    <property type="term" value="C:plasma membrane"/>
    <property type="evidence" value="ECO:0007669"/>
    <property type="project" value="UniProtKB-ARBA"/>
</dbReference>
<keyword evidence="11" id="KW-1185">Reference proteome</keyword>
<name>A0A314UD91_PRUYE</name>
<feature type="transmembrane region" description="Helical" evidence="8">
    <location>
        <begin position="151"/>
        <end position="172"/>
    </location>
</feature>
<organism evidence="10 11">
    <name type="scientific">Prunus yedoensis var. nudiflora</name>
    <dbReference type="NCBI Taxonomy" id="2094558"/>
    <lineage>
        <taxon>Eukaryota</taxon>
        <taxon>Viridiplantae</taxon>
        <taxon>Streptophyta</taxon>
        <taxon>Embryophyta</taxon>
        <taxon>Tracheophyta</taxon>
        <taxon>Spermatophyta</taxon>
        <taxon>Magnoliopsida</taxon>
        <taxon>eudicotyledons</taxon>
        <taxon>Gunneridae</taxon>
        <taxon>Pentapetalae</taxon>
        <taxon>rosids</taxon>
        <taxon>fabids</taxon>
        <taxon>Rosales</taxon>
        <taxon>Rosaceae</taxon>
        <taxon>Amygdaloideae</taxon>
        <taxon>Amygdaleae</taxon>
        <taxon>Prunus</taxon>
    </lineage>
</organism>
<evidence type="ECO:0000256" key="8">
    <source>
        <dbReference type="SAM" id="Phobius"/>
    </source>
</evidence>
<feature type="transmembrane region" description="Helical" evidence="8">
    <location>
        <begin position="258"/>
        <end position="280"/>
    </location>
</feature>
<dbReference type="AlphaFoldDB" id="A0A314UD91"/>
<evidence type="ECO:0000259" key="9">
    <source>
        <dbReference type="Pfam" id="PF13906"/>
    </source>
</evidence>
<feature type="transmembrane region" description="Helical" evidence="8">
    <location>
        <begin position="300"/>
        <end position="322"/>
    </location>
</feature>
<feature type="transmembrane region" description="Helical" evidence="8">
    <location>
        <begin position="400"/>
        <end position="419"/>
    </location>
</feature>
<protein>
    <submittedName>
        <fullName evidence="10">Cationic amino acid transporter 8 vacuolar</fullName>
    </submittedName>
</protein>
<dbReference type="FunFam" id="1.20.1740.10:FF:000035">
    <property type="entry name" value="Cationic amino acid transporter 5"/>
    <property type="match status" value="1"/>
</dbReference>
<dbReference type="PANTHER" id="PTHR43243">
    <property type="entry name" value="INNER MEMBRANE TRANSPORTER YGJI-RELATED"/>
    <property type="match status" value="1"/>
</dbReference>
<comment type="caution">
    <text evidence="10">The sequence shown here is derived from an EMBL/GenBank/DDBJ whole genome shotgun (WGS) entry which is preliminary data.</text>
</comment>
<dbReference type="InterPro" id="IPR029485">
    <property type="entry name" value="CAT_C"/>
</dbReference>
<feature type="transmembrane region" description="Helical" evidence="8">
    <location>
        <begin position="425"/>
        <end position="448"/>
    </location>
</feature>
<keyword evidence="7 8" id="KW-0472">Membrane</keyword>
<proteinExistence type="inferred from homology"/>
<sequence length="585" mass="64840">MEEEDQQNPQQRSYWSRWSKHDFFPEPTFQNLSSYKDALSHTPSRLKDRLLHRSSDSFELLQLPKQSENRMKRCLTWWDLVWLGFGSVVGSGIFVITGQATREDAGPSIVLSYAISGFSALLSVLCYTEFAVEIPVAGGSFSYLRIELGDFVAFIAAGNILLEALVGSAGLGRSWSSYFASMFRTDDTDFLRIRVKSFADGFNLLDPIAVVVLLVANSIAMSGTRRTSVLNWIASIASAFIIVFIIIVGFVRGNTANLTPFFPFGAEGCFKAAAVVFWSYTGFDMVANMAEEAKKPSRDIPVGLIGSMSLITVVYCLMALALSMMQKYTEIDKDAAYSVAFEAIGMDWAKYLVSICALKGMTTSLLVGSMGQARYTTQIARAHMIPPWFALVHPKTGTPIYATVMVTLVSAVIALFTSLDVLSSVFSFSTLCIFMFVAIALLVRRYYVKDETPKNDLVKFLICLFVIIGSSIGISVLWNAGKRGWIWYVVFGVIWLLGTLWMAFLPKHRVPKVWGVPLVPWLPALSIGINVFLIGSLGYVAFLRFFICTAVMVAYYLLVGVHATYDVARQIEQESKTEEGNQSVS</sequence>
<evidence type="ECO:0000313" key="10">
    <source>
        <dbReference type="EMBL" id="PQM35465.1"/>
    </source>
</evidence>
<feature type="domain" description="Cationic amino acid transporter C-terminal" evidence="9">
    <location>
        <begin position="514"/>
        <end position="563"/>
    </location>
</feature>
<dbReference type="OrthoDB" id="3900342at2759"/>
<evidence type="ECO:0000256" key="2">
    <source>
        <dbReference type="ARBA" id="ARBA00008572"/>
    </source>
</evidence>
<feature type="transmembrane region" description="Helical" evidence="8">
    <location>
        <begin position="541"/>
        <end position="559"/>
    </location>
</feature>
<feature type="transmembrane region" description="Helical" evidence="8">
    <location>
        <begin position="80"/>
        <end position="98"/>
    </location>
</feature>
<dbReference type="Pfam" id="PF13906">
    <property type="entry name" value="AA_permease_C"/>
    <property type="match status" value="1"/>
</dbReference>
<evidence type="ECO:0000256" key="7">
    <source>
        <dbReference type="ARBA" id="ARBA00023136"/>
    </source>
</evidence>
<evidence type="ECO:0000256" key="3">
    <source>
        <dbReference type="ARBA" id="ARBA00022448"/>
    </source>
</evidence>